<sequence>MTVRRLIDRHVPMRLKLSAAWTAILFCYVYGDYFALYSPGKIQAVMAGDIGIGQAGPGMLAAVSLMMALPSVLVFLCLVLPAPVCRWANGALGIVYAAIVALTMPGAPLFYILLSAIEIALSATVLWLAWSWPRDDLPEG</sequence>
<keyword evidence="1" id="KW-0812">Transmembrane</keyword>
<gene>
    <name evidence="2" type="ORF">FBZ89_12289</name>
</gene>
<feature type="transmembrane region" description="Helical" evidence="1">
    <location>
        <begin position="87"/>
        <end position="104"/>
    </location>
</feature>
<keyword evidence="1" id="KW-0472">Membrane</keyword>
<protein>
    <recommendedName>
        <fullName evidence="4">DoxX-like protein</fullName>
    </recommendedName>
</protein>
<keyword evidence="1" id="KW-1133">Transmembrane helix</keyword>
<evidence type="ECO:0000256" key="1">
    <source>
        <dbReference type="SAM" id="Phobius"/>
    </source>
</evidence>
<dbReference type="InterPro" id="IPR046289">
    <property type="entry name" value="DUF6326"/>
</dbReference>
<evidence type="ECO:0008006" key="4">
    <source>
        <dbReference type="Google" id="ProtNLM"/>
    </source>
</evidence>
<reference evidence="2 3" key="1">
    <citation type="submission" date="2019-06" db="EMBL/GenBank/DDBJ databases">
        <title>Genomic Encyclopedia of Type Strains, Phase IV (KMG-V): Genome sequencing to study the core and pangenomes of soil and plant-associated prokaryotes.</title>
        <authorList>
            <person name="Whitman W."/>
        </authorList>
    </citation>
    <scope>NUCLEOTIDE SEQUENCE [LARGE SCALE GENOMIC DNA]</scope>
    <source>
        <strain evidence="2 3">BR 11880</strain>
    </source>
</reference>
<dbReference type="EMBL" id="VITN01000022">
    <property type="protein sequence ID" value="TWB12988.1"/>
    <property type="molecule type" value="Genomic_DNA"/>
</dbReference>
<accession>A0A560EUI7</accession>
<proteinExistence type="predicted"/>
<feature type="transmembrane region" description="Helical" evidence="1">
    <location>
        <begin position="55"/>
        <end position="80"/>
    </location>
</feature>
<dbReference type="RefSeq" id="WP_145753181.1">
    <property type="nucleotide sequence ID" value="NZ_VITN01000022.1"/>
</dbReference>
<feature type="transmembrane region" description="Helical" evidence="1">
    <location>
        <begin position="110"/>
        <end position="130"/>
    </location>
</feature>
<dbReference type="AlphaFoldDB" id="A0A560EUI7"/>
<dbReference type="Pfam" id="PF19851">
    <property type="entry name" value="DUF6326"/>
    <property type="match status" value="1"/>
</dbReference>
<dbReference type="OrthoDB" id="1551186at2"/>
<name>A0A560EUI7_9PROT</name>
<organism evidence="2 3">
    <name type="scientific">Nitrospirillum amazonense</name>
    <dbReference type="NCBI Taxonomy" id="28077"/>
    <lineage>
        <taxon>Bacteria</taxon>
        <taxon>Pseudomonadati</taxon>
        <taxon>Pseudomonadota</taxon>
        <taxon>Alphaproteobacteria</taxon>
        <taxon>Rhodospirillales</taxon>
        <taxon>Azospirillaceae</taxon>
        <taxon>Nitrospirillum</taxon>
    </lineage>
</organism>
<evidence type="ECO:0000313" key="2">
    <source>
        <dbReference type="EMBL" id="TWB12988.1"/>
    </source>
</evidence>
<dbReference type="Proteomes" id="UP000319859">
    <property type="component" value="Unassembled WGS sequence"/>
</dbReference>
<comment type="caution">
    <text evidence="2">The sequence shown here is derived from an EMBL/GenBank/DDBJ whole genome shotgun (WGS) entry which is preliminary data.</text>
</comment>
<evidence type="ECO:0000313" key="3">
    <source>
        <dbReference type="Proteomes" id="UP000319859"/>
    </source>
</evidence>